<gene>
    <name evidence="1" type="ORF">T11_3932</name>
</gene>
<sequence>MNETLVCTIHTRKPDIPSEFTVRTGRGIYSRIFSFDRQLSPVSCLPERNKVGNLDHLYDLTRVKERQDVGLLFCDSIHWIVLLWLTLSPGFVELTLVKSASNKRSIAKPWITDSFTDIISIGRCRTETKILLLRLLSR</sequence>
<keyword evidence="2" id="KW-1185">Reference proteome</keyword>
<evidence type="ECO:0000313" key="1">
    <source>
        <dbReference type="EMBL" id="KRZ03715.1"/>
    </source>
</evidence>
<accession>A0A0V1H0G8</accession>
<name>A0A0V1H0G8_9BILA</name>
<comment type="caution">
    <text evidence="1">The sequence shown here is derived from an EMBL/GenBank/DDBJ whole genome shotgun (WGS) entry which is preliminary data.</text>
</comment>
<dbReference type="Proteomes" id="UP000055024">
    <property type="component" value="Unassembled WGS sequence"/>
</dbReference>
<reference evidence="1 2" key="1">
    <citation type="submission" date="2015-01" db="EMBL/GenBank/DDBJ databases">
        <title>Evolution of Trichinella species and genotypes.</title>
        <authorList>
            <person name="Korhonen P.K."/>
            <person name="Edoardo P."/>
            <person name="Giuseppe L.R."/>
            <person name="Gasser R.B."/>
        </authorList>
    </citation>
    <scope>NUCLEOTIDE SEQUENCE [LARGE SCALE GENOMIC DNA]</scope>
    <source>
        <strain evidence="1">ISS1029</strain>
    </source>
</reference>
<organism evidence="1 2">
    <name type="scientific">Trichinella zimbabwensis</name>
    <dbReference type="NCBI Taxonomy" id="268475"/>
    <lineage>
        <taxon>Eukaryota</taxon>
        <taxon>Metazoa</taxon>
        <taxon>Ecdysozoa</taxon>
        <taxon>Nematoda</taxon>
        <taxon>Enoplea</taxon>
        <taxon>Dorylaimia</taxon>
        <taxon>Trichinellida</taxon>
        <taxon>Trichinellidae</taxon>
        <taxon>Trichinella</taxon>
    </lineage>
</organism>
<proteinExistence type="predicted"/>
<dbReference type="AlphaFoldDB" id="A0A0V1H0G8"/>
<evidence type="ECO:0000313" key="2">
    <source>
        <dbReference type="Proteomes" id="UP000055024"/>
    </source>
</evidence>
<dbReference type="EMBL" id="JYDP01000184">
    <property type="protein sequence ID" value="KRZ03715.1"/>
    <property type="molecule type" value="Genomic_DNA"/>
</dbReference>
<protein>
    <submittedName>
        <fullName evidence="1">Uncharacterized protein</fullName>
    </submittedName>
</protein>